<organism evidence="1 2">
    <name type="scientific">Pseudovirgaria hyperparasitica</name>
    <dbReference type="NCBI Taxonomy" id="470096"/>
    <lineage>
        <taxon>Eukaryota</taxon>
        <taxon>Fungi</taxon>
        <taxon>Dikarya</taxon>
        <taxon>Ascomycota</taxon>
        <taxon>Pezizomycotina</taxon>
        <taxon>Dothideomycetes</taxon>
        <taxon>Dothideomycetes incertae sedis</taxon>
        <taxon>Acrospermales</taxon>
        <taxon>Acrospermaceae</taxon>
        <taxon>Pseudovirgaria</taxon>
    </lineage>
</organism>
<gene>
    <name evidence="1" type="ORF">EJ05DRAFT_93692</name>
</gene>
<sequence length="145" mass="16669">MAPQPTPPHPIPLHLHHHASTESSQMRCYTVAYLCFWLLSLECPDFCPILFTWIFPSWQNVHMVVVSRANCDSSELTYRPGFHISIRMEFFFRCFLLSSILAFPSSCLSLKLQTSCKTCPTICLVGLEYIHGLCLEIICYYFHGS</sequence>
<dbReference type="AlphaFoldDB" id="A0A6A6W2H4"/>
<name>A0A6A6W2H4_9PEZI</name>
<evidence type="ECO:0000313" key="2">
    <source>
        <dbReference type="Proteomes" id="UP000799437"/>
    </source>
</evidence>
<reference evidence="1" key="1">
    <citation type="journal article" date="2020" name="Stud. Mycol.">
        <title>101 Dothideomycetes genomes: a test case for predicting lifestyles and emergence of pathogens.</title>
        <authorList>
            <person name="Haridas S."/>
            <person name="Albert R."/>
            <person name="Binder M."/>
            <person name="Bloem J."/>
            <person name="Labutti K."/>
            <person name="Salamov A."/>
            <person name="Andreopoulos B."/>
            <person name="Baker S."/>
            <person name="Barry K."/>
            <person name="Bills G."/>
            <person name="Bluhm B."/>
            <person name="Cannon C."/>
            <person name="Castanera R."/>
            <person name="Culley D."/>
            <person name="Daum C."/>
            <person name="Ezra D."/>
            <person name="Gonzalez J."/>
            <person name="Henrissat B."/>
            <person name="Kuo A."/>
            <person name="Liang C."/>
            <person name="Lipzen A."/>
            <person name="Lutzoni F."/>
            <person name="Magnuson J."/>
            <person name="Mondo S."/>
            <person name="Nolan M."/>
            <person name="Ohm R."/>
            <person name="Pangilinan J."/>
            <person name="Park H.-J."/>
            <person name="Ramirez L."/>
            <person name="Alfaro M."/>
            <person name="Sun H."/>
            <person name="Tritt A."/>
            <person name="Yoshinaga Y."/>
            <person name="Zwiers L.-H."/>
            <person name="Turgeon B."/>
            <person name="Goodwin S."/>
            <person name="Spatafora J."/>
            <person name="Crous P."/>
            <person name="Grigoriev I."/>
        </authorList>
    </citation>
    <scope>NUCLEOTIDE SEQUENCE</scope>
    <source>
        <strain evidence="1">CBS 121739</strain>
    </source>
</reference>
<dbReference type="GeneID" id="54491131"/>
<protein>
    <submittedName>
        <fullName evidence="1">Uncharacterized protein</fullName>
    </submittedName>
</protein>
<dbReference type="RefSeq" id="XP_033598665.1">
    <property type="nucleotide sequence ID" value="XM_033750077.1"/>
</dbReference>
<keyword evidence="2" id="KW-1185">Reference proteome</keyword>
<dbReference type="Proteomes" id="UP000799437">
    <property type="component" value="Unassembled WGS sequence"/>
</dbReference>
<accession>A0A6A6W2H4</accession>
<proteinExistence type="predicted"/>
<dbReference type="EMBL" id="ML996576">
    <property type="protein sequence ID" value="KAF2756214.1"/>
    <property type="molecule type" value="Genomic_DNA"/>
</dbReference>
<evidence type="ECO:0000313" key="1">
    <source>
        <dbReference type="EMBL" id="KAF2756214.1"/>
    </source>
</evidence>